<accession>A0A1C6V2P4</accession>
<dbReference type="InterPro" id="IPR006827">
    <property type="entry name" value="Lant_deHydtase_N"/>
</dbReference>
<sequence>MSPTTETGPSHLVRLGATSWQLWREAVLRSAGFPAAGVRLLADPELAAAADRADRTVDGGAAYQDAYCAATRRLTARIRQIASDPRFREAVAWQNRQLVGDCVDKAAAGEPRNVRGRNHELAIAGYWQRYCMKNDTIGFFGPVAWASWSQSPEPLRVVPGAAILDRRTTYFEVWAIDALGEALAGDPELLPWLSPRQAADCQLDGAVLHRPSRGPVLLTEAEAETLQLVDGHRVIREIGDELLWSGAPGLATEQDVIDLVLSMRDRGLLRLDLEVPVSARPEQDLRRMLERVGSPELRRRVVGALDELVAARDQVATAAGDVTRLLPALDAANETFRRHTGRAPVRRPGVTYGGRTILYEDTTRDVTVEIGRPLLEALSAPLGLLLDSARWFVAEAAERYREVFDDAYARASRRSGETLVPLASVLAIATPSLFFSLRELPEPVRKTTAELQHRWEEILKPPAEGQRHQVSSAEIAPLVRRFFPETAPAWSEAIHHSPDVMLATTGPQAVDRGDYLFVLGELHLASNTVESRLFVEQHPDPDRLRAMDAADHGDRRVYLIPPKHWQAVNSRTYPPSALLSPRYAYWSLHADAGGAPGRSIPAAALLVEPVDDRLVVRTRDGGLRYDLLETTGELLSAAVVNGFRPLAPRRHRPRVTVDRLVMARESWTIPAAEAEWASLRDESRRFREARAWRRALRLPERAFYKLPTEDKPAYVDFSSLVLVNMLAKGFRKAMETTGATVSLTELLPDHDSLWLRDHAGERYTSELRLVAVDPSGASTGRPAGGVG</sequence>
<dbReference type="RefSeq" id="WP_167363547.1">
    <property type="nucleotide sequence ID" value="NZ_FMHY01000002.1"/>
</dbReference>
<feature type="domain" description="Lantibiotic dehydratase N-terminal" evidence="1">
    <location>
        <begin position="84"/>
        <end position="620"/>
    </location>
</feature>
<proteinExistence type="predicted"/>
<gene>
    <name evidence="2" type="ORF">GA0070604_4234</name>
</gene>
<evidence type="ECO:0000259" key="1">
    <source>
        <dbReference type="Pfam" id="PF04738"/>
    </source>
</evidence>
<reference evidence="3" key="1">
    <citation type="submission" date="2016-06" db="EMBL/GenBank/DDBJ databases">
        <authorList>
            <person name="Varghese N."/>
            <person name="Submissions Spin"/>
        </authorList>
    </citation>
    <scope>NUCLEOTIDE SEQUENCE [LARGE SCALE GENOMIC DNA]</scope>
    <source>
        <strain evidence="3">DSM 44814</strain>
    </source>
</reference>
<dbReference type="Pfam" id="PF04738">
    <property type="entry name" value="Lant_dehydr_N"/>
    <property type="match status" value="1"/>
</dbReference>
<evidence type="ECO:0000313" key="3">
    <source>
        <dbReference type="Proteomes" id="UP000199696"/>
    </source>
</evidence>
<organism evidence="2 3">
    <name type="scientific">Micromonospora eburnea</name>
    <dbReference type="NCBI Taxonomy" id="227316"/>
    <lineage>
        <taxon>Bacteria</taxon>
        <taxon>Bacillati</taxon>
        <taxon>Actinomycetota</taxon>
        <taxon>Actinomycetes</taxon>
        <taxon>Micromonosporales</taxon>
        <taxon>Micromonosporaceae</taxon>
        <taxon>Micromonospora</taxon>
    </lineage>
</organism>
<dbReference type="STRING" id="227316.GA0070604_4234"/>
<keyword evidence="3" id="KW-1185">Reference proteome</keyword>
<dbReference type="EMBL" id="FMHY01000002">
    <property type="protein sequence ID" value="SCL60160.1"/>
    <property type="molecule type" value="Genomic_DNA"/>
</dbReference>
<dbReference type="AlphaFoldDB" id="A0A1C6V2P4"/>
<evidence type="ECO:0000313" key="2">
    <source>
        <dbReference type="EMBL" id="SCL60160.1"/>
    </source>
</evidence>
<name>A0A1C6V2P4_9ACTN</name>
<dbReference type="Proteomes" id="UP000199696">
    <property type="component" value="Unassembled WGS sequence"/>
</dbReference>
<protein>
    <submittedName>
        <fullName evidence="2">Lantibiotic dehydratase, C terminus</fullName>
    </submittedName>
</protein>